<dbReference type="AlphaFoldDB" id="A0A6B0U7C9"/>
<organism evidence="1">
    <name type="scientific">Ixodes ricinus</name>
    <name type="common">Common tick</name>
    <name type="synonym">Acarus ricinus</name>
    <dbReference type="NCBI Taxonomy" id="34613"/>
    <lineage>
        <taxon>Eukaryota</taxon>
        <taxon>Metazoa</taxon>
        <taxon>Ecdysozoa</taxon>
        <taxon>Arthropoda</taxon>
        <taxon>Chelicerata</taxon>
        <taxon>Arachnida</taxon>
        <taxon>Acari</taxon>
        <taxon>Parasitiformes</taxon>
        <taxon>Ixodida</taxon>
        <taxon>Ixodoidea</taxon>
        <taxon>Ixodidae</taxon>
        <taxon>Ixodinae</taxon>
        <taxon>Ixodes</taxon>
    </lineage>
</organism>
<dbReference type="EMBL" id="GIFC01006409">
    <property type="protein sequence ID" value="MXU88492.1"/>
    <property type="molecule type" value="Transcribed_RNA"/>
</dbReference>
<sequence>MPWPKVCRRGSFFFGNLRSGTALTLTGTSPALAGSSGGLCCGFRFSLCASVLLLLGPAGGTPLASSTLPGSGVLLRTRLKRRIPDSEPDEPCGPWCSLLSLR</sequence>
<accession>A0A6B0U7C9</accession>
<evidence type="ECO:0000313" key="1">
    <source>
        <dbReference type="EMBL" id="MXU88492.1"/>
    </source>
</evidence>
<reference evidence="1" key="1">
    <citation type="submission" date="2019-12" db="EMBL/GenBank/DDBJ databases">
        <title>An insight into the sialome of adult female Ixodes ricinus ticks feeding for 6 days.</title>
        <authorList>
            <person name="Perner J."/>
            <person name="Ribeiro J.M.C."/>
        </authorList>
    </citation>
    <scope>NUCLEOTIDE SEQUENCE</scope>
    <source>
        <strain evidence="1">Semi-engorged</strain>
        <tissue evidence="1">Salivary glands</tissue>
    </source>
</reference>
<protein>
    <submittedName>
        <fullName evidence="1">Putative secreted protein</fullName>
    </submittedName>
</protein>
<proteinExistence type="predicted"/>
<name>A0A6B0U7C9_IXORI</name>